<dbReference type="GeneID" id="27898657"/>
<dbReference type="HOGENOM" id="CLU_2672691_0_0_1"/>
<dbReference type="Proteomes" id="UP000016931">
    <property type="component" value="Unassembled WGS sequence"/>
</dbReference>
<dbReference type="RefSeq" id="XP_016757931.1">
    <property type="nucleotide sequence ID" value="XM_016901520.1"/>
</dbReference>
<evidence type="ECO:0000313" key="1">
    <source>
        <dbReference type="EMBL" id="EMF09810.1"/>
    </source>
</evidence>
<name>M3BT17_SPHMS</name>
<accession>M3BT17</accession>
<gene>
    <name evidence="1" type="ORF">SEPMUDRAFT_119550</name>
</gene>
<evidence type="ECO:0000313" key="2">
    <source>
        <dbReference type="Proteomes" id="UP000016931"/>
    </source>
</evidence>
<organism evidence="1 2">
    <name type="scientific">Sphaerulina musiva (strain SO2202)</name>
    <name type="common">Poplar stem canker fungus</name>
    <name type="synonym">Septoria musiva</name>
    <dbReference type="NCBI Taxonomy" id="692275"/>
    <lineage>
        <taxon>Eukaryota</taxon>
        <taxon>Fungi</taxon>
        <taxon>Dikarya</taxon>
        <taxon>Ascomycota</taxon>
        <taxon>Pezizomycotina</taxon>
        <taxon>Dothideomycetes</taxon>
        <taxon>Dothideomycetidae</taxon>
        <taxon>Mycosphaerellales</taxon>
        <taxon>Mycosphaerellaceae</taxon>
        <taxon>Sphaerulina</taxon>
    </lineage>
</organism>
<reference evidence="1 2" key="1">
    <citation type="journal article" date="2012" name="PLoS Pathog.">
        <title>Diverse lifestyles and strategies of plant pathogenesis encoded in the genomes of eighteen Dothideomycetes fungi.</title>
        <authorList>
            <person name="Ohm R.A."/>
            <person name="Feau N."/>
            <person name="Henrissat B."/>
            <person name="Schoch C.L."/>
            <person name="Horwitz B.A."/>
            <person name="Barry K.W."/>
            <person name="Condon B.J."/>
            <person name="Copeland A.C."/>
            <person name="Dhillon B."/>
            <person name="Glaser F."/>
            <person name="Hesse C.N."/>
            <person name="Kosti I."/>
            <person name="LaButti K."/>
            <person name="Lindquist E.A."/>
            <person name="Lucas S."/>
            <person name="Salamov A.A."/>
            <person name="Bradshaw R.E."/>
            <person name="Ciuffetti L."/>
            <person name="Hamelin R.C."/>
            <person name="Kema G.H.J."/>
            <person name="Lawrence C."/>
            <person name="Scott J.A."/>
            <person name="Spatafora J.W."/>
            <person name="Turgeon B.G."/>
            <person name="de Wit P.J.G.M."/>
            <person name="Zhong S."/>
            <person name="Goodwin S.B."/>
            <person name="Grigoriev I.V."/>
        </authorList>
    </citation>
    <scope>NUCLEOTIDE SEQUENCE [LARGE SCALE GENOMIC DNA]</scope>
    <source>
        <strain evidence="1 2">SO2202</strain>
    </source>
</reference>
<proteinExistence type="predicted"/>
<protein>
    <submittedName>
        <fullName evidence="1">Uncharacterized protein</fullName>
    </submittedName>
</protein>
<keyword evidence="2" id="KW-1185">Reference proteome</keyword>
<sequence length="75" mass="8649">MDDATFNKVKEENKKQVQDVLARQATIIKNNESLIVPFTRETLKEAASLHDNEPDRERFVRESLMGFWLSLGLGE</sequence>
<dbReference type="AlphaFoldDB" id="M3BT17"/>
<dbReference type="EMBL" id="KB456268">
    <property type="protein sequence ID" value="EMF09810.1"/>
    <property type="molecule type" value="Genomic_DNA"/>
</dbReference>